<dbReference type="VEuPathDB" id="AmoebaDB:EDI_140370"/>
<feature type="domain" description="WWE" evidence="2">
    <location>
        <begin position="15"/>
        <end position="88"/>
    </location>
</feature>
<feature type="region of interest" description="Disordered" evidence="1">
    <location>
        <begin position="90"/>
        <end position="138"/>
    </location>
</feature>
<sequence>MSSLHFTNKILKSVPVEEDVISADPNAQWQWYSDKGWLNYEDKQNKLIEESYAKHLKVIEIDEERFVDFATMKQRRIDNPSKCRRIQRISTNTKPKSSLSVPLNKKMSSVHSPKPISLSNTVTQKKYTTPRDTSPQQPITNVITKQNFLHCISIPKASTPVAPVVNKPSFITK</sequence>
<name>B0EN46_ENTDS</name>
<keyword evidence="4" id="KW-1185">Reference proteome</keyword>
<evidence type="ECO:0000259" key="2">
    <source>
        <dbReference type="PROSITE" id="PS50918"/>
    </source>
</evidence>
<protein>
    <recommendedName>
        <fullName evidence="2">WWE domain-containing protein</fullName>
    </recommendedName>
</protein>
<gene>
    <name evidence="3" type="ORF">EDI_140370</name>
</gene>
<organism evidence="4">
    <name type="scientific">Entamoeba dispar (strain ATCC PRA-260 / SAW760)</name>
    <dbReference type="NCBI Taxonomy" id="370354"/>
    <lineage>
        <taxon>Eukaryota</taxon>
        <taxon>Amoebozoa</taxon>
        <taxon>Evosea</taxon>
        <taxon>Archamoebae</taxon>
        <taxon>Mastigamoebida</taxon>
        <taxon>Entamoebidae</taxon>
        <taxon>Entamoeba</taxon>
    </lineage>
</organism>
<dbReference type="GeneID" id="5884712"/>
<evidence type="ECO:0000313" key="4">
    <source>
        <dbReference type="Proteomes" id="UP000008076"/>
    </source>
</evidence>
<dbReference type="RefSeq" id="XP_001739568.1">
    <property type="nucleotide sequence ID" value="XM_001739516.1"/>
</dbReference>
<evidence type="ECO:0000256" key="1">
    <source>
        <dbReference type="SAM" id="MobiDB-lite"/>
    </source>
</evidence>
<dbReference type="Gene3D" id="3.30.720.50">
    <property type="match status" value="1"/>
</dbReference>
<dbReference type="InterPro" id="IPR018123">
    <property type="entry name" value="WWE-dom_subgr"/>
</dbReference>
<dbReference type="InterPro" id="IPR004170">
    <property type="entry name" value="WWE_dom"/>
</dbReference>
<dbReference type="KEGG" id="edi:EDI_140370"/>
<evidence type="ECO:0000313" key="3">
    <source>
        <dbReference type="EMBL" id="EDR24042.1"/>
    </source>
</evidence>
<dbReference type="GO" id="GO:0008270">
    <property type="term" value="F:zinc ion binding"/>
    <property type="evidence" value="ECO:0007669"/>
    <property type="project" value="InterPro"/>
</dbReference>
<reference evidence="4" key="1">
    <citation type="submission" date="2007-12" db="EMBL/GenBank/DDBJ databases">
        <title>Annotation of Entamoeba dispar SAW760.</title>
        <authorList>
            <person name="Lorenzi H."/>
            <person name="Inman J."/>
            <person name="Schobel S."/>
            <person name="Amedeo P."/>
            <person name="Caler E."/>
        </authorList>
    </citation>
    <scope>NUCLEOTIDE SEQUENCE [LARGE SCALE GENOMIC DNA]</scope>
    <source>
        <strain evidence="4">ATCC PRA-260 / SAW760</strain>
    </source>
</reference>
<dbReference type="InterPro" id="IPR037197">
    <property type="entry name" value="WWE_dom_sf"/>
</dbReference>
<accession>B0EN46</accession>
<dbReference type="SMART" id="SM00678">
    <property type="entry name" value="WWE"/>
    <property type="match status" value="1"/>
</dbReference>
<dbReference type="PROSITE" id="PS50918">
    <property type="entry name" value="WWE"/>
    <property type="match status" value="1"/>
</dbReference>
<dbReference type="EMBL" id="DS550053">
    <property type="protein sequence ID" value="EDR24042.1"/>
    <property type="molecule type" value="Genomic_DNA"/>
</dbReference>
<dbReference type="AlphaFoldDB" id="B0EN46"/>
<proteinExistence type="predicted"/>
<dbReference type="Proteomes" id="UP000008076">
    <property type="component" value="Unassembled WGS sequence"/>
</dbReference>
<dbReference type="Pfam" id="PF02825">
    <property type="entry name" value="WWE"/>
    <property type="match status" value="1"/>
</dbReference>
<dbReference type="OrthoDB" id="10065815at2759"/>
<dbReference type="SUPFAM" id="SSF117839">
    <property type="entry name" value="WWE domain"/>
    <property type="match status" value="1"/>
</dbReference>